<dbReference type="GO" id="GO:0003690">
    <property type="term" value="F:double-stranded DNA binding"/>
    <property type="evidence" value="ECO:0007669"/>
    <property type="project" value="InterPro"/>
</dbReference>
<comment type="caution">
    <text evidence="1">The sequence shown here is derived from an EMBL/GenBank/DDBJ whole genome shotgun (WGS) entry which is preliminary data.</text>
</comment>
<organism evidence="1">
    <name type="scientific">termite gut metagenome</name>
    <dbReference type="NCBI Taxonomy" id="433724"/>
    <lineage>
        <taxon>unclassified sequences</taxon>
        <taxon>metagenomes</taxon>
        <taxon>organismal metagenomes</taxon>
    </lineage>
</organism>
<sequence length="172" mass="19737">MAKTREKKIVIKGVTSELMEESFGLFAYADAKIQGINAAMDVAFTEIRDRYADELLKWQKQKDENFDVLQTYASENRDALFSKRKSMETAHGVFGFRTGTPKLKPRKGFTWGAILELLKEFNPSYVRKTEEVAKDKLLADRESEGVPELMQKAGIKVEQDETFFVEPKKEEV</sequence>
<dbReference type="GO" id="GO:0042262">
    <property type="term" value="P:DNA protection"/>
    <property type="evidence" value="ECO:0007669"/>
    <property type="project" value="InterPro"/>
</dbReference>
<dbReference type="SUPFAM" id="SSF161266">
    <property type="entry name" value="Gam-like"/>
    <property type="match status" value="1"/>
</dbReference>
<accession>A0A5J4SPX7</accession>
<dbReference type="Pfam" id="PF07352">
    <property type="entry name" value="Phage_Mu_Gam"/>
    <property type="match status" value="1"/>
</dbReference>
<evidence type="ECO:0008006" key="2">
    <source>
        <dbReference type="Google" id="ProtNLM"/>
    </source>
</evidence>
<name>A0A5J4SPX7_9ZZZZ</name>
<reference evidence="1" key="1">
    <citation type="submission" date="2019-03" db="EMBL/GenBank/DDBJ databases">
        <title>Single cell metagenomics reveals metabolic interactions within the superorganism composed of flagellate Streblomastix strix and complex community of Bacteroidetes bacteria on its surface.</title>
        <authorList>
            <person name="Treitli S.C."/>
            <person name="Kolisko M."/>
            <person name="Husnik F."/>
            <person name="Keeling P."/>
            <person name="Hampl V."/>
        </authorList>
    </citation>
    <scope>NUCLEOTIDE SEQUENCE</scope>
    <source>
        <strain evidence="1">STM</strain>
    </source>
</reference>
<proteinExistence type="predicted"/>
<evidence type="ECO:0000313" key="1">
    <source>
        <dbReference type="EMBL" id="KAA6348067.1"/>
    </source>
</evidence>
<protein>
    <recommendedName>
        <fullName evidence="2">Bacteriophage Mu Gam like protein</fullName>
    </recommendedName>
</protein>
<dbReference type="InterPro" id="IPR009951">
    <property type="entry name" value="Host-nuc_inhib_Gam"/>
</dbReference>
<gene>
    <name evidence="1" type="ORF">EZS27_004519</name>
</gene>
<dbReference type="AlphaFoldDB" id="A0A5J4SPX7"/>
<dbReference type="EMBL" id="SNRY01000078">
    <property type="protein sequence ID" value="KAA6348067.1"/>
    <property type="molecule type" value="Genomic_DNA"/>
</dbReference>